<proteinExistence type="predicted"/>
<feature type="chain" id="PRO_5011660406" description="Outer membrane homotrimeric porin" evidence="1">
    <location>
        <begin position="24"/>
        <end position="485"/>
    </location>
</feature>
<organism evidence="2 3">
    <name type="scientific">Desulfonatronum thiosulfatophilum</name>
    <dbReference type="NCBI Taxonomy" id="617002"/>
    <lineage>
        <taxon>Bacteria</taxon>
        <taxon>Pseudomonadati</taxon>
        <taxon>Thermodesulfobacteriota</taxon>
        <taxon>Desulfovibrionia</taxon>
        <taxon>Desulfovibrionales</taxon>
        <taxon>Desulfonatronaceae</taxon>
        <taxon>Desulfonatronum</taxon>
    </lineage>
</organism>
<dbReference type="NCBIfam" id="NF033939">
    <property type="entry name" value="DESULF_POR1"/>
    <property type="match status" value="1"/>
</dbReference>
<sequence>MKRLLVLAIMAAFILGTVGMAQAVEIQAKGTWRVHFNYLKNADFNNDVKVDKFQAMQRVRTQFEFIASENLKGVLHLEIGNVAWGRTQGAEGRANIGPNSGGALNADGVNIATKNAFIQFNVPGTAAAVKAGIQGFALPSTYGSHILSADVAALAAIVPFNEMMGLTVAWARPYDVTQGELVDHKWNDEVDVFAAVLPIAMDGVTLNPFAVYARWGKDYLNHRFGGASAVPAAPVPGVDNPFKNANQWFGGVNFTVDMLDPIVFFGDFNYGRVNLGDNMKARGFIADLAVQYRMPMLTPELFFLYESGEGSGYTNEDGRINGKRMPTIGTDGTSWAPTALGMTGSAFGGGTDAILRSFMFDLATDTIGDNPAARIDQYWATNGTLGMWALGAKLGDISFIDRLSHDVIFMFAKGTNNTANRQLFTKDDKYYEVTFDSNYQIYENLAARLELGWGKLDLDNLGTTTRSNLAKDDAWKAAAGFIYRF</sequence>
<dbReference type="EMBL" id="FMXO01000002">
    <property type="protein sequence ID" value="SDB08299.1"/>
    <property type="molecule type" value="Genomic_DNA"/>
</dbReference>
<evidence type="ECO:0000313" key="2">
    <source>
        <dbReference type="EMBL" id="SDB08299.1"/>
    </source>
</evidence>
<dbReference type="RefSeq" id="WP_092116681.1">
    <property type="nucleotide sequence ID" value="NZ_FMXO01000002.1"/>
</dbReference>
<dbReference type="Proteomes" id="UP000198771">
    <property type="component" value="Unassembled WGS sequence"/>
</dbReference>
<dbReference type="STRING" id="617002.SAMN05660653_00387"/>
<evidence type="ECO:0000313" key="3">
    <source>
        <dbReference type="Proteomes" id="UP000198771"/>
    </source>
</evidence>
<name>A0A1G6AIY3_9BACT</name>
<gene>
    <name evidence="2" type="ORF">SAMN05660653_00387</name>
</gene>
<dbReference type="OrthoDB" id="5464498at2"/>
<dbReference type="AlphaFoldDB" id="A0A1G6AIY3"/>
<evidence type="ECO:0008006" key="4">
    <source>
        <dbReference type="Google" id="ProtNLM"/>
    </source>
</evidence>
<keyword evidence="3" id="KW-1185">Reference proteome</keyword>
<feature type="signal peptide" evidence="1">
    <location>
        <begin position="1"/>
        <end position="23"/>
    </location>
</feature>
<protein>
    <recommendedName>
        <fullName evidence="4">Outer membrane homotrimeric porin</fullName>
    </recommendedName>
</protein>
<evidence type="ECO:0000256" key="1">
    <source>
        <dbReference type="SAM" id="SignalP"/>
    </source>
</evidence>
<accession>A0A1G6AIY3</accession>
<dbReference type="InterPro" id="IPR059232">
    <property type="entry name" value="Porin_put"/>
</dbReference>
<keyword evidence="1" id="KW-0732">Signal</keyword>
<reference evidence="2 3" key="1">
    <citation type="submission" date="2016-10" db="EMBL/GenBank/DDBJ databases">
        <authorList>
            <person name="de Groot N.N."/>
        </authorList>
    </citation>
    <scope>NUCLEOTIDE SEQUENCE [LARGE SCALE GENOMIC DNA]</scope>
    <source>
        <strain evidence="2 3">ASO4-2</strain>
    </source>
</reference>